<proteinExistence type="predicted"/>
<accession>A0A6V7RIG4</accession>
<dbReference type="PROSITE" id="PS51733">
    <property type="entry name" value="BPL_LPL_CATALYTIC"/>
    <property type="match status" value="1"/>
</dbReference>
<dbReference type="Pfam" id="PF03099">
    <property type="entry name" value="BPL_LplA_LipB"/>
    <property type="match status" value="1"/>
</dbReference>
<protein>
    <recommendedName>
        <fullName evidence="5">biotin--[biotin carboxyl-carrier protein] ligase</fullName>
        <ecNumber evidence="5">6.3.4.15</ecNumber>
    </recommendedName>
</protein>
<evidence type="ECO:0000256" key="4">
    <source>
        <dbReference type="ARBA" id="ARBA00023267"/>
    </source>
</evidence>
<dbReference type="RefSeq" id="WP_186087931.1">
    <property type="nucleotide sequence ID" value="NZ_BMDB01000001.1"/>
</dbReference>
<name>A0A6V7RIG4_9BACL</name>
<evidence type="ECO:0000256" key="2">
    <source>
        <dbReference type="ARBA" id="ARBA00022741"/>
    </source>
</evidence>
<dbReference type="Gene3D" id="3.30.930.10">
    <property type="entry name" value="Bira Bifunctional Protein, Domain 2"/>
    <property type="match status" value="1"/>
</dbReference>
<dbReference type="SUPFAM" id="SSF55681">
    <property type="entry name" value="Class II aaRS and biotin synthetases"/>
    <property type="match status" value="1"/>
</dbReference>
<keyword evidence="2" id="KW-0547">Nucleotide-binding</keyword>
<dbReference type="NCBIfam" id="TIGR00121">
    <property type="entry name" value="birA_ligase"/>
    <property type="match status" value="1"/>
</dbReference>
<dbReference type="AlphaFoldDB" id="A0A6V7RIG4"/>
<feature type="domain" description="BPL/LPL catalytic" evidence="6">
    <location>
        <begin position="17"/>
        <end position="191"/>
    </location>
</feature>
<evidence type="ECO:0000313" key="8">
    <source>
        <dbReference type="Proteomes" id="UP000521032"/>
    </source>
</evidence>
<dbReference type="InterPro" id="IPR003142">
    <property type="entry name" value="BPL_C"/>
</dbReference>
<dbReference type="InterPro" id="IPR004143">
    <property type="entry name" value="BPL_LPL_catalytic"/>
</dbReference>
<dbReference type="SUPFAM" id="SSF50037">
    <property type="entry name" value="C-terminal domain of transcriptional repressors"/>
    <property type="match status" value="1"/>
</dbReference>
<dbReference type="Proteomes" id="UP000521032">
    <property type="component" value="Unassembled WGS sequence"/>
</dbReference>
<keyword evidence="4" id="KW-0092">Biotin</keyword>
<sequence length="254" mass="29326">MNKKTIYDLNHHKINFAHIKEVIYKESVESTQTIAKEYFSFKEDNFVVIAEEQTKGVGRFKREWKSPNNGGFYGSFVFRGSVNKDKLPAFNLFISLALVETFKYYTDDIVLKWPNDVYLQGKKVSGILTECYKTSEEEGIILGIGINLNRTNQSLVDTAITLSDVFESEVNMSLFTNQLLKKINHYYDLYLSVPFCEVRDEYLRYSNALGKEFTITTHDEQFNGKAIDIDDRGFLKVYDESGKIRTIMSADLNI</sequence>
<dbReference type="GO" id="GO:0005737">
    <property type="term" value="C:cytoplasm"/>
    <property type="evidence" value="ECO:0007669"/>
    <property type="project" value="TreeGrafter"/>
</dbReference>
<evidence type="ECO:0000256" key="3">
    <source>
        <dbReference type="ARBA" id="ARBA00022840"/>
    </source>
</evidence>
<dbReference type="GO" id="GO:0009249">
    <property type="term" value="P:protein lipoylation"/>
    <property type="evidence" value="ECO:0007669"/>
    <property type="project" value="UniProtKB-ARBA"/>
</dbReference>
<reference evidence="7 8" key="1">
    <citation type="submission" date="2020-07" db="EMBL/GenBank/DDBJ databases">
        <authorList>
            <person name="Criscuolo A."/>
        </authorList>
    </citation>
    <scope>NUCLEOTIDE SEQUENCE [LARGE SCALE GENOMIC DNA]</scope>
    <source>
        <strain evidence="8">CIP 111030</strain>
    </source>
</reference>
<evidence type="ECO:0000256" key="5">
    <source>
        <dbReference type="ARBA" id="ARBA00024227"/>
    </source>
</evidence>
<organism evidence="7 8">
    <name type="scientific">Phocicoccus schoeneichii</name>
    <dbReference type="NCBI Taxonomy" id="1812261"/>
    <lineage>
        <taxon>Bacteria</taxon>
        <taxon>Bacillati</taxon>
        <taxon>Bacillota</taxon>
        <taxon>Bacilli</taxon>
        <taxon>Bacillales</taxon>
        <taxon>Salinicoccaceae</taxon>
        <taxon>Phocicoccus</taxon>
    </lineage>
</organism>
<dbReference type="Pfam" id="PF02237">
    <property type="entry name" value="BPL_C"/>
    <property type="match status" value="1"/>
</dbReference>
<dbReference type="GO" id="GO:0005524">
    <property type="term" value="F:ATP binding"/>
    <property type="evidence" value="ECO:0007669"/>
    <property type="project" value="UniProtKB-KW"/>
</dbReference>
<evidence type="ECO:0000256" key="1">
    <source>
        <dbReference type="ARBA" id="ARBA00022598"/>
    </source>
</evidence>
<dbReference type="EMBL" id="CAJEWE010000010">
    <property type="protein sequence ID" value="CAD2077430.1"/>
    <property type="molecule type" value="Genomic_DNA"/>
</dbReference>
<dbReference type="InterPro" id="IPR045864">
    <property type="entry name" value="aa-tRNA-synth_II/BPL/LPL"/>
</dbReference>
<evidence type="ECO:0000313" key="7">
    <source>
        <dbReference type="EMBL" id="CAD2077430.1"/>
    </source>
</evidence>
<dbReference type="PANTHER" id="PTHR12835">
    <property type="entry name" value="BIOTIN PROTEIN LIGASE"/>
    <property type="match status" value="1"/>
</dbReference>
<dbReference type="InterPro" id="IPR004408">
    <property type="entry name" value="Biotin_CoA_COase_ligase"/>
</dbReference>
<dbReference type="GO" id="GO:0016740">
    <property type="term" value="F:transferase activity"/>
    <property type="evidence" value="ECO:0007669"/>
    <property type="project" value="UniProtKB-ARBA"/>
</dbReference>
<dbReference type="CDD" id="cd16442">
    <property type="entry name" value="BPL"/>
    <property type="match status" value="1"/>
</dbReference>
<gene>
    <name evidence="7" type="primary">birA</name>
    <name evidence="7" type="ORF">JEOSCH030_01299</name>
</gene>
<dbReference type="PANTHER" id="PTHR12835:SF5">
    <property type="entry name" value="BIOTIN--PROTEIN LIGASE"/>
    <property type="match status" value="1"/>
</dbReference>
<dbReference type="InterPro" id="IPR008988">
    <property type="entry name" value="Transcriptional_repressor_C"/>
</dbReference>
<keyword evidence="1 7" id="KW-0436">Ligase</keyword>
<dbReference type="Gene3D" id="2.30.30.100">
    <property type="match status" value="1"/>
</dbReference>
<evidence type="ECO:0000259" key="6">
    <source>
        <dbReference type="PROSITE" id="PS51733"/>
    </source>
</evidence>
<dbReference type="EC" id="6.3.4.15" evidence="5"/>
<comment type="caution">
    <text evidence="7">The sequence shown here is derived from an EMBL/GenBank/DDBJ whole genome shotgun (WGS) entry which is preliminary data.</text>
</comment>
<keyword evidence="8" id="KW-1185">Reference proteome</keyword>
<keyword evidence="3" id="KW-0067">ATP-binding</keyword>
<dbReference type="GO" id="GO:0004077">
    <property type="term" value="F:biotin--[biotin carboxyl-carrier protein] ligase activity"/>
    <property type="evidence" value="ECO:0007669"/>
    <property type="project" value="UniProtKB-EC"/>
</dbReference>